<dbReference type="SUPFAM" id="SSF53901">
    <property type="entry name" value="Thiolase-like"/>
    <property type="match status" value="1"/>
</dbReference>
<dbReference type="AlphaFoldDB" id="A0A133U551"/>
<accession>A0A133U551</accession>
<gene>
    <name evidence="5" type="ORF">AKJ61_03165</name>
</gene>
<protein>
    <recommendedName>
        <fullName evidence="7">Acetyl-CoA acetyltransferase</fullName>
    </recommendedName>
</protein>
<evidence type="ECO:0000313" key="5">
    <source>
        <dbReference type="EMBL" id="KXA89305.1"/>
    </source>
</evidence>
<evidence type="ECO:0000259" key="4">
    <source>
        <dbReference type="Pfam" id="PF22691"/>
    </source>
</evidence>
<evidence type="ECO:0000256" key="1">
    <source>
        <dbReference type="ARBA" id="ARBA00023229"/>
    </source>
</evidence>
<feature type="region of interest" description="Disordered" evidence="2">
    <location>
        <begin position="1"/>
        <end position="22"/>
    </location>
</feature>
<keyword evidence="6" id="KW-1185">Reference proteome</keyword>
<dbReference type="InterPro" id="IPR020616">
    <property type="entry name" value="Thiolase_N"/>
</dbReference>
<feature type="domain" description="Thiolase N-terminal" evidence="3">
    <location>
        <begin position="10"/>
        <end position="224"/>
    </location>
</feature>
<dbReference type="PANTHER" id="PTHR42870:SF6">
    <property type="entry name" value="ACETYL-COA C-ACYLTRANSFERASE"/>
    <property type="match status" value="1"/>
</dbReference>
<dbReference type="PATRIC" id="fig|1698260.3.peg.719"/>
<keyword evidence="1" id="KW-0414">Isoprene biosynthesis</keyword>
<dbReference type="GO" id="GO:0016747">
    <property type="term" value="F:acyltransferase activity, transferring groups other than amino-acyl groups"/>
    <property type="evidence" value="ECO:0007669"/>
    <property type="project" value="InterPro"/>
</dbReference>
<dbReference type="Pfam" id="PF22691">
    <property type="entry name" value="Thiolase_C_1"/>
    <property type="match status" value="1"/>
</dbReference>
<sequence>MSIDVAISGTGTTKYGPSEKSPADLGQLAAKEAFEQAGLGPEDIDGLVLSTQNSEILQKQGNAVLRFAEFLGLDVKFGTRTEAACVAGTTALKTGHMAVKSGTVENCLVLGVEKCNELPSTKETISAFAFINERDFEAQLGANAMWHFAPYAVRHMYEFGTTEEQLAEIRAKNSRFSTKNPKAHFQKELTVEDVMNSPVVCKPLKLYDCCPISDGGSAAILTSAENAKEQVDVPIYAKGYGQSMIPADVISSIPDHTEFTALKKAAKRAYESAGIGPDDVDVVETHDCFTIAELLEIEALGFCEKGEGGKFVEDGQLELGGEIPTNTSGGLLCRGHPIGATGICQATIIADQLRQETPKGRQVDGATIGVNQNLGGPGTSQAVFVWERRQ</sequence>
<dbReference type="Pfam" id="PF00108">
    <property type="entry name" value="Thiolase_N"/>
    <property type="match status" value="1"/>
</dbReference>
<dbReference type="InterPro" id="IPR016039">
    <property type="entry name" value="Thiolase-like"/>
</dbReference>
<evidence type="ECO:0000256" key="2">
    <source>
        <dbReference type="SAM" id="MobiDB-lite"/>
    </source>
</evidence>
<name>A0A133U551_9EURY</name>
<organism evidence="5 6">
    <name type="scientific">candidate division MSBL1 archaeon SCGC-AAA259B11</name>
    <dbReference type="NCBI Taxonomy" id="1698260"/>
    <lineage>
        <taxon>Archaea</taxon>
        <taxon>Methanobacteriati</taxon>
        <taxon>Methanobacteriota</taxon>
        <taxon>candidate division MSBL1</taxon>
    </lineage>
</organism>
<dbReference type="InterPro" id="IPR002155">
    <property type="entry name" value="Thiolase"/>
</dbReference>
<dbReference type="GO" id="GO:0008299">
    <property type="term" value="P:isoprenoid biosynthetic process"/>
    <property type="evidence" value="ECO:0007669"/>
    <property type="project" value="UniProtKB-KW"/>
</dbReference>
<evidence type="ECO:0000259" key="3">
    <source>
        <dbReference type="Pfam" id="PF00108"/>
    </source>
</evidence>
<proteinExistence type="predicted"/>
<evidence type="ECO:0008006" key="7">
    <source>
        <dbReference type="Google" id="ProtNLM"/>
    </source>
</evidence>
<dbReference type="Proteomes" id="UP000070184">
    <property type="component" value="Unassembled WGS sequence"/>
</dbReference>
<feature type="domain" description="Thiolase C-terminal" evidence="4">
    <location>
        <begin position="249"/>
        <end position="387"/>
    </location>
</feature>
<dbReference type="EMBL" id="LHXK01000043">
    <property type="protein sequence ID" value="KXA89305.1"/>
    <property type="molecule type" value="Genomic_DNA"/>
</dbReference>
<dbReference type="InterPro" id="IPR055140">
    <property type="entry name" value="Thiolase_C_2"/>
</dbReference>
<evidence type="ECO:0000313" key="6">
    <source>
        <dbReference type="Proteomes" id="UP000070184"/>
    </source>
</evidence>
<reference evidence="5 6" key="1">
    <citation type="journal article" date="2016" name="Sci. Rep.">
        <title>Metabolic traits of an uncultured archaeal lineage -MSBL1- from brine pools of the Red Sea.</title>
        <authorList>
            <person name="Mwirichia R."/>
            <person name="Alam I."/>
            <person name="Rashid M."/>
            <person name="Vinu M."/>
            <person name="Ba-Alawi W."/>
            <person name="Anthony Kamau A."/>
            <person name="Kamanda Ngugi D."/>
            <person name="Goker M."/>
            <person name="Klenk H.P."/>
            <person name="Bajic V."/>
            <person name="Stingl U."/>
        </authorList>
    </citation>
    <scope>NUCLEOTIDE SEQUENCE [LARGE SCALE GENOMIC DNA]</scope>
    <source>
        <strain evidence="5">SCGC-AAA259B11</strain>
    </source>
</reference>
<dbReference type="PIRSF" id="PIRSF000429">
    <property type="entry name" value="Ac-CoA_Ac_transf"/>
    <property type="match status" value="1"/>
</dbReference>
<comment type="caution">
    <text evidence="5">The sequence shown here is derived from an EMBL/GenBank/DDBJ whole genome shotgun (WGS) entry which is preliminary data.</text>
</comment>
<dbReference type="PANTHER" id="PTHR42870">
    <property type="entry name" value="ACETYL-COA C-ACETYLTRANSFERASE"/>
    <property type="match status" value="1"/>
</dbReference>
<dbReference type="Gene3D" id="3.40.47.10">
    <property type="match status" value="1"/>
</dbReference>
<dbReference type="CDD" id="cd00829">
    <property type="entry name" value="SCP-x_thiolase"/>
    <property type="match status" value="1"/>
</dbReference>